<dbReference type="InterPro" id="IPR015590">
    <property type="entry name" value="Aldehyde_DH_dom"/>
</dbReference>
<dbReference type="InterPro" id="IPR016163">
    <property type="entry name" value="Ald_DH_C"/>
</dbReference>
<dbReference type="PANTHER" id="PTHR43353">
    <property type="entry name" value="SUCCINATE-SEMIALDEHYDE DEHYDROGENASE, MITOCHONDRIAL"/>
    <property type="match status" value="1"/>
</dbReference>
<dbReference type="AlphaFoldDB" id="A0A2W5N3V3"/>
<dbReference type="SUPFAM" id="SSF53720">
    <property type="entry name" value="ALDH-like"/>
    <property type="match status" value="1"/>
</dbReference>
<dbReference type="Pfam" id="PF00171">
    <property type="entry name" value="Aldedh"/>
    <property type="match status" value="1"/>
</dbReference>
<dbReference type="InterPro" id="IPR016161">
    <property type="entry name" value="Ald_DH/histidinol_DH"/>
</dbReference>
<dbReference type="InterPro" id="IPR016162">
    <property type="entry name" value="Ald_DH_N"/>
</dbReference>
<dbReference type="GO" id="GO:0016620">
    <property type="term" value="F:oxidoreductase activity, acting on the aldehyde or oxo group of donors, NAD or NADP as acceptor"/>
    <property type="evidence" value="ECO:0007669"/>
    <property type="project" value="InterPro"/>
</dbReference>
<dbReference type="InterPro" id="IPR050740">
    <property type="entry name" value="Aldehyde_DH_Superfamily"/>
</dbReference>
<dbReference type="EMBL" id="QFPW01000015">
    <property type="protein sequence ID" value="PZQ47774.1"/>
    <property type="molecule type" value="Genomic_DNA"/>
</dbReference>
<keyword evidence="2" id="KW-0560">Oxidoreductase</keyword>
<dbReference type="Proteomes" id="UP000249185">
    <property type="component" value="Unassembled WGS sequence"/>
</dbReference>
<dbReference type="FunFam" id="3.40.309.10:FF:000009">
    <property type="entry name" value="Aldehyde dehydrogenase A"/>
    <property type="match status" value="1"/>
</dbReference>
<evidence type="ECO:0000313" key="4">
    <source>
        <dbReference type="EMBL" id="PZQ47774.1"/>
    </source>
</evidence>
<evidence type="ECO:0000259" key="3">
    <source>
        <dbReference type="Pfam" id="PF00171"/>
    </source>
</evidence>
<gene>
    <name evidence="4" type="ORF">DI556_16295</name>
</gene>
<accession>A0A2W5N3V3</accession>
<comment type="caution">
    <text evidence="4">The sequence shown here is derived from an EMBL/GenBank/DDBJ whole genome shotgun (WGS) entry which is preliminary data.</text>
</comment>
<protein>
    <submittedName>
        <fullName evidence="4">NAD-dependent succinate-semialdehyde dehydrogenase</fullName>
    </submittedName>
</protein>
<evidence type="ECO:0000256" key="2">
    <source>
        <dbReference type="ARBA" id="ARBA00023002"/>
    </source>
</evidence>
<evidence type="ECO:0000313" key="5">
    <source>
        <dbReference type="Proteomes" id="UP000249185"/>
    </source>
</evidence>
<dbReference type="FunFam" id="3.40.605.10:FF:000033">
    <property type="entry name" value="NAD-dependent succinate-semialdehyde dehydrogenase"/>
    <property type="match status" value="1"/>
</dbReference>
<dbReference type="PANTHER" id="PTHR43353:SF5">
    <property type="entry name" value="SUCCINATE-SEMIALDEHYDE DEHYDROGENASE, MITOCHONDRIAL"/>
    <property type="match status" value="1"/>
</dbReference>
<proteinExistence type="inferred from homology"/>
<name>A0A2W5N3V3_RHOSU</name>
<dbReference type="Gene3D" id="3.40.309.10">
    <property type="entry name" value="Aldehyde Dehydrogenase, Chain A, domain 2"/>
    <property type="match status" value="1"/>
</dbReference>
<dbReference type="CDD" id="cd07103">
    <property type="entry name" value="ALDH_F5_SSADH_GabD"/>
    <property type="match status" value="1"/>
</dbReference>
<reference evidence="4 5" key="1">
    <citation type="submission" date="2017-08" db="EMBL/GenBank/DDBJ databases">
        <title>Infants hospitalized years apart are colonized by the same room-sourced microbial strains.</title>
        <authorList>
            <person name="Brooks B."/>
            <person name="Olm M.R."/>
            <person name="Firek B.A."/>
            <person name="Baker R."/>
            <person name="Thomas B.C."/>
            <person name="Morowitz M.J."/>
            <person name="Banfield J.F."/>
        </authorList>
    </citation>
    <scope>NUCLEOTIDE SEQUENCE [LARGE SCALE GENOMIC DNA]</scope>
    <source>
        <strain evidence="4">S2_005_002_R2_34</strain>
    </source>
</reference>
<sequence>MYKDTQLFIDGAWRPSLSGRADDVVNPATEEVIGTVAHAGIADLDLALAAAERGFAAWRAVSAFDRYKIMRRAADILRARADEIARLMTLEQGKPVAESKGETLAAADTIDWFAEEARRAYGRVVPARRDGVHQLVIKEPVGICAAFTPWNFPLNQVVRKLSAALGAGCAIIVKAPEETPASPAELIRAFAEAGVPQGAIGLVYGDPAEISSYLIAHPLVRKISFTGSTPVGKQLAALAGTHMKRATMELGGHAPAIVFDDADVDQASALLAGSKFRNAGQVCVSPTRFLVQEGVYDQFVDRFVAAAERIRVGDGLEEGVTMGPLANDRRLAAMEALVADATGKGATLRTGGRRIGNKGYFFEPTVLTDVPMEARAMNEEPFGPFAMIAPFGDLEEAITEANRLPYGLASYAFTGSAATAARLGTGIESGMVTINHLGLALPEIPFGGIKDSGYGSEGGTEAMEAYFNTKLVTQAAF</sequence>
<dbReference type="Gene3D" id="3.40.605.10">
    <property type="entry name" value="Aldehyde Dehydrogenase, Chain A, domain 1"/>
    <property type="match status" value="1"/>
</dbReference>
<comment type="similarity">
    <text evidence="1">Belongs to the aldehyde dehydrogenase family.</text>
</comment>
<organism evidence="4 5">
    <name type="scientific">Rhodovulum sulfidophilum</name>
    <name type="common">Rhodobacter sulfidophilus</name>
    <dbReference type="NCBI Taxonomy" id="35806"/>
    <lineage>
        <taxon>Bacteria</taxon>
        <taxon>Pseudomonadati</taxon>
        <taxon>Pseudomonadota</taxon>
        <taxon>Alphaproteobacteria</taxon>
        <taxon>Rhodobacterales</taxon>
        <taxon>Paracoccaceae</taxon>
        <taxon>Rhodovulum</taxon>
    </lineage>
</organism>
<evidence type="ECO:0000256" key="1">
    <source>
        <dbReference type="ARBA" id="ARBA00009986"/>
    </source>
</evidence>
<feature type="domain" description="Aldehyde dehydrogenase" evidence="3">
    <location>
        <begin position="14"/>
        <end position="472"/>
    </location>
</feature>